<organism evidence="13 14">
    <name type="scientific">Heliocybe sulcata</name>
    <dbReference type="NCBI Taxonomy" id="5364"/>
    <lineage>
        <taxon>Eukaryota</taxon>
        <taxon>Fungi</taxon>
        <taxon>Dikarya</taxon>
        <taxon>Basidiomycota</taxon>
        <taxon>Agaricomycotina</taxon>
        <taxon>Agaricomycetes</taxon>
        <taxon>Gloeophyllales</taxon>
        <taxon>Gloeophyllaceae</taxon>
        <taxon>Heliocybe</taxon>
    </lineage>
</organism>
<dbReference type="InterPro" id="IPR041175">
    <property type="entry name" value="VLRF1/Vms1"/>
</dbReference>
<comment type="similarity">
    <text evidence="2 10">Belongs to the ANKZF1/VMS1 family.</text>
</comment>
<keyword evidence="14" id="KW-1185">Reference proteome</keyword>
<evidence type="ECO:0000259" key="12">
    <source>
        <dbReference type="PROSITE" id="PS52044"/>
    </source>
</evidence>
<feature type="compositionally biased region" description="Basic and acidic residues" evidence="11">
    <location>
        <begin position="217"/>
        <end position="227"/>
    </location>
</feature>
<evidence type="ECO:0000256" key="1">
    <source>
        <dbReference type="ARBA" id="ARBA00004496"/>
    </source>
</evidence>
<feature type="region of interest" description="Disordered" evidence="11">
    <location>
        <begin position="485"/>
        <end position="523"/>
    </location>
</feature>
<feature type="compositionally biased region" description="Basic and acidic residues" evidence="11">
    <location>
        <begin position="580"/>
        <end position="596"/>
    </location>
</feature>
<feature type="active site" evidence="10">
    <location>
        <position position="260"/>
    </location>
</feature>
<dbReference type="PANTHER" id="PTHR16036:SF2">
    <property type="entry name" value="TRNA ENDONUCLEASE ANKZF1"/>
    <property type="match status" value="1"/>
</dbReference>
<dbReference type="PROSITE" id="PS52044">
    <property type="entry name" value="VLRF1"/>
    <property type="match status" value="1"/>
</dbReference>
<keyword evidence="8" id="KW-0040">ANK repeat</keyword>
<evidence type="ECO:0000256" key="8">
    <source>
        <dbReference type="ARBA" id="ARBA00023043"/>
    </source>
</evidence>
<dbReference type="PANTHER" id="PTHR16036">
    <property type="entry name" value="ANKYRIN REPEAT AND ZINC FINGER DOMAIN-CONTAINING PROTEIN 1"/>
    <property type="match status" value="1"/>
</dbReference>
<dbReference type="GO" id="GO:0016787">
    <property type="term" value="F:hydrolase activity"/>
    <property type="evidence" value="ECO:0007669"/>
    <property type="project" value="UniProtKB-KW"/>
</dbReference>
<evidence type="ECO:0000313" key="13">
    <source>
        <dbReference type="EMBL" id="TFK51663.1"/>
    </source>
</evidence>
<protein>
    <recommendedName>
        <fullName evidence="12">VLRF1 domain-containing protein</fullName>
    </recommendedName>
</protein>
<dbReference type="STRING" id="5364.A0A5C3N374"/>
<dbReference type="InterPro" id="IPR047139">
    <property type="entry name" value="ANKZ1/VMS1"/>
</dbReference>
<dbReference type="Pfam" id="PF18826">
    <property type="entry name" value="bVLRF1"/>
    <property type="match status" value="1"/>
</dbReference>
<feature type="compositionally biased region" description="Gly residues" evidence="11">
    <location>
        <begin position="619"/>
        <end position="629"/>
    </location>
</feature>
<comment type="subcellular location">
    <subcellularLocation>
        <location evidence="1">Cytoplasm</location>
    </subcellularLocation>
</comment>
<reference evidence="13 14" key="1">
    <citation type="journal article" date="2019" name="Nat. Ecol. Evol.">
        <title>Megaphylogeny resolves global patterns of mushroom evolution.</title>
        <authorList>
            <person name="Varga T."/>
            <person name="Krizsan K."/>
            <person name="Foldi C."/>
            <person name="Dima B."/>
            <person name="Sanchez-Garcia M."/>
            <person name="Sanchez-Ramirez S."/>
            <person name="Szollosi G.J."/>
            <person name="Szarkandi J.G."/>
            <person name="Papp V."/>
            <person name="Albert L."/>
            <person name="Andreopoulos W."/>
            <person name="Angelini C."/>
            <person name="Antonin V."/>
            <person name="Barry K.W."/>
            <person name="Bougher N.L."/>
            <person name="Buchanan P."/>
            <person name="Buyck B."/>
            <person name="Bense V."/>
            <person name="Catcheside P."/>
            <person name="Chovatia M."/>
            <person name="Cooper J."/>
            <person name="Damon W."/>
            <person name="Desjardin D."/>
            <person name="Finy P."/>
            <person name="Geml J."/>
            <person name="Haridas S."/>
            <person name="Hughes K."/>
            <person name="Justo A."/>
            <person name="Karasinski D."/>
            <person name="Kautmanova I."/>
            <person name="Kiss B."/>
            <person name="Kocsube S."/>
            <person name="Kotiranta H."/>
            <person name="LaButti K.M."/>
            <person name="Lechner B.E."/>
            <person name="Liimatainen K."/>
            <person name="Lipzen A."/>
            <person name="Lukacs Z."/>
            <person name="Mihaltcheva S."/>
            <person name="Morgado L.N."/>
            <person name="Niskanen T."/>
            <person name="Noordeloos M.E."/>
            <person name="Ohm R.A."/>
            <person name="Ortiz-Santana B."/>
            <person name="Ovrebo C."/>
            <person name="Racz N."/>
            <person name="Riley R."/>
            <person name="Savchenko A."/>
            <person name="Shiryaev A."/>
            <person name="Soop K."/>
            <person name="Spirin V."/>
            <person name="Szebenyi C."/>
            <person name="Tomsovsky M."/>
            <person name="Tulloss R.E."/>
            <person name="Uehling J."/>
            <person name="Grigoriev I.V."/>
            <person name="Vagvolgyi C."/>
            <person name="Papp T."/>
            <person name="Martin F.M."/>
            <person name="Miettinen O."/>
            <person name="Hibbett D.S."/>
            <person name="Nagy L.G."/>
        </authorList>
    </citation>
    <scope>NUCLEOTIDE SEQUENCE [LARGE SCALE GENOMIC DNA]</scope>
    <source>
        <strain evidence="13 14">OMC1185</strain>
    </source>
</reference>
<evidence type="ECO:0000256" key="11">
    <source>
        <dbReference type="SAM" id="MobiDB-lite"/>
    </source>
</evidence>
<evidence type="ECO:0000256" key="2">
    <source>
        <dbReference type="ARBA" id="ARBA00009262"/>
    </source>
</evidence>
<keyword evidence="5" id="KW-0677">Repeat</keyword>
<feature type="region of interest" description="Disordered" evidence="11">
    <location>
        <begin position="30"/>
        <end position="49"/>
    </location>
</feature>
<comment type="domain">
    <text evidence="10">The VLRF1 domain mediates binding to the 60S ribosomal subunit.</text>
</comment>
<evidence type="ECO:0000256" key="3">
    <source>
        <dbReference type="ARBA" id="ARBA00022490"/>
    </source>
</evidence>
<evidence type="ECO:0000256" key="10">
    <source>
        <dbReference type="PROSITE-ProRule" id="PRU01389"/>
    </source>
</evidence>
<keyword evidence="4 10" id="KW-0540">Nuclease</keyword>
<dbReference type="GO" id="GO:0005737">
    <property type="term" value="C:cytoplasm"/>
    <property type="evidence" value="ECO:0007669"/>
    <property type="project" value="UniProtKB-SubCell"/>
</dbReference>
<sequence length="659" mass="73895">MARYENYHVYSLSQELLDTLTPRSLITKTQEVARSPSPEAPPLTTSAGPGGRSCIICLGATFTDVDGQRSHFRSDWHRYNVKSRLTGGKTVSESEFTRLMESLDDSLSGSASSSEDDEDSDASDAVANLVNKREEQTQSPSPTPDSQKIPQTALVWFHSPPATQLGIYKAIFSPSLSPSSYLAELRGLQKREAEGRTWAVFMVAGGHFAGAIVRVQRPEDEQEDVKPKKGKQRVPKPDTEVLKHKTFHRYTTRRKQGGSQSLNDKSKGAAISAGAMLRRYGEQALRDDIRKLLTDWAEDIYDCERIWIRANTSNRRIFLDYEEAVITKGDERLRTFPFPTRRPTQAELTRCLMELTRVKVSHFTEDELKAQDEAYLASLPKPRPQPVVAAPTPPPEKPSQPRLTKEEEALRDKWERLIEMVSKGRLEPLKSFWVREGANLGGVDAVVPDIAGGGEYRGTLLHIATQAGQEEVMRWLLEEARADPTVEVPSLDGVEEEEDDTGNKHEEDRSATSEVRKGRSRRTAYDLARTKEIRNVFRRCAAAHPDWWDWLGAAHVPSVLTQEMEEGQEEKKKVRRKGLKDKLRERQVKEKEKEEEAPPPPPPTEKPASRIQEATGPRKLGGGTGGAEGIAGLTPEMRAKVERERRARAAETRLKKLGG</sequence>
<evidence type="ECO:0000256" key="9">
    <source>
        <dbReference type="ARBA" id="ARBA00023054"/>
    </source>
</evidence>
<dbReference type="GO" id="GO:0036503">
    <property type="term" value="P:ERAD pathway"/>
    <property type="evidence" value="ECO:0007669"/>
    <property type="project" value="TreeGrafter"/>
</dbReference>
<dbReference type="Proteomes" id="UP000305948">
    <property type="component" value="Unassembled WGS sequence"/>
</dbReference>
<dbReference type="EMBL" id="ML213510">
    <property type="protein sequence ID" value="TFK51663.1"/>
    <property type="molecule type" value="Genomic_DNA"/>
</dbReference>
<dbReference type="GO" id="GO:0004519">
    <property type="term" value="F:endonuclease activity"/>
    <property type="evidence" value="ECO:0007669"/>
    <property type="project" value="UniProtKB-KW"/>
</dbReference>
<feature type="compositionally biased region" description="Basic and acidic residues" evidence="11">
    <location>
        <begin position="637"/>
        <end position="659"/>
    </location>
</feature>
<keyword evidence="7 10" id="KW-0378">Hydrolase</keyword>
<proteinExistence type="inferred from homology"/>
<keyword evidence="9" id="KW-0175">Coiled coil</keyword>
<dbReference type="AlphaFoldDB" id="A0A5C3N374"/>
<accession>A0A5C3N374</accession>
<evidence type="ECO:0000256" key="4">
    <source>
        <dbReference type="ARBA" id="ARBA00022722"/>
    </source>
</evidence>
<keyword evidence="3 10" id="KW-0963">Cytoplasm</keyword>
<dbReference type="InterPro" id="IPR036770">
    <property type="entry name" value="Ankyrin_rpt-contain_sf"/>
</dbReference>
<evidence type="ECO:0000256" key="5">
    <source>
        <dbReference type="ARBA" id="ARBA00022737"/>
    </source>
</evidence>
<name>A0A5C3N374_9AGAM</name>
<gene>
    <name evidence="13" type="ORF">OE88DRAFT_1450010</name>
</gene>
<feature type="domain" description="VLRF1" evidence="12">
    <location>
        <begin position="194"/>
        <end position="358"/>
    </location>
</feature>
<keyword evidence="6 10" id="KW-0255">Endonuclease</keyword>
<feature type="region of interest" description="Disordered" evidence="11">
    <location>
        <begin position="564"/>
        <end position="659"/>
    </location>
</feature>
<dbReference type="OrthoDB" id="429841at2759"/>
<feature type="compositionally biased region" description="Basic and acidic residues" evidence="11">
    <location>
        <begin position="501"/>
        <end position="517"/>
    </location>
</feature>
<feature type="region of interest" description="Disordered" evidence="11">
    <location>
        <begin position="217"/>
        <end position="236"/>
    </location>
</feature>
<feature type="region of interest" description="Disordered" evidence="11">
    <location>
        <begin position="380"/>
        <end position="407"/>
    </location>
</feature>
<evidence type="ECO:0000256" key="7">
    <source>
        <dbReference type="ARBA" id="ARBA00022801"/>
    </source>
</evidence>
<evidence type="ECO:0000256" key="6">
    <source>
        <dbReference type="ARBA" id="ARBA00022759"/>
    </source>
</evidence>
<feature type="compositionally biased region" description="Pro residues" evidence="11">
    <location>
        <begin position="381"/>
        <end position="398"/>
    </location>
</feature>
<evidence type="ECO:0000313" key="14">
    <source>
        <dbReference type="Proteomes" id="UP000305948"/>
    </source>
</evidence>
<dbReference type="Gene3D" id="1.25.40.20">
    <property type="entry name" value="Ankyrin repeat-containing domain"/>
    <property type="match status" value="1"/>
</dbReference>